<evidence type="ECO:0000256" key="5">
    <source>
        <dbReference type="ARBA" id="ARBA00023125"/>
    </source>
</evidence>
<dbReference type="Gene3D" id="1.10.443.10">
    <property type="entry name" value="Intergrase catalytic core"/>
    <property type="match status" value="1"/>
</dbReference>
<reference evidence="13" key="1">
    <citation type="submission" date="2020-04" db="EMBL/GenBank/DDBJ databases">
        <authorList>
            <person name="Chiriac C."/>
            <person name="Salcher M."/>
            <person name="Ghai R."/>
            <person name="Kavagutti S V."/>
        </authorList>
    </citation>
    <scope>NUCLEOTIDE SEQUENCE</scope>
</reference>
<dbReference type="GO" id="GO:0003677">
    <property type="term" value="F:DNA binding"/>
    <property type="evidence" value="ECO:0007669"/>
    <property type="project" value="UniProtKB-UniRule"/>
</dbReference>
<feature type="domain" description="Core-binding (CB)" evidence="12">
    <location>
        <begin position="77"/>
        <end position="154"/>
    </location>
</feature>
<dbReference type="PROSITE" id="PS51900">
    <property type="entry name" value="CB"/>
    <property type="match status" value="1"/>
</dbReference>
<feature type="domain" description="Tyr recombinase" evidence="11">
    <location>
        <begin position="175"/>
        <end position="364"/>
    </location>
</feature>
<dbReference type="PROSITE" id="PS51898">
    <property type="entry name" value="TYR_RECOMBINASE"/>
    <property type="match status" value="1"/>
</dbReference>
<accession>A0A6J5L231</accession>
<dbReference type="Pfam" id="PF12167">
    <property type="entry name" value="Arm-DNA-bind_2"/>
    <property type="match status" value="1"/>
</dbReference>
<dbReference type="Pfam" id="PF00589">
    <property type="entry name" value="Phage_integrase"/>
    <property type="match status" value="1"/>
</dbReference>
<dbReference type="InterPro" id="IPR002104">
    <property type="entry name" value="Integrase_catalytic"/>
</dbReference>
<evidence type="ECO:0000259" key="11">
    <source>
        <dbReference type="PROSITE" id="PS51898"/>
    </source>
</evidence>
<dbReference type="InterPro" id="IPR011010">
    <property type="entry name" value="DNA_brk_join_enz"/>
</dbReference>
<keyword evidence="8" id="KW-1160">Virus entry into host cell</keyword>
<dbReference type="CDD" id="cd00796">
    <property type="entry name" value="INT_Rci_Hp1_C"/>
    <property type="match status" value="1"/>
</dbReference>
<dbReference type="GO" id="GO:0075713">
    <property type="term" value="P:establishment of integrated proviral latency"/>
    <property type="evidence" value="ECO:0007669"/>
    <property type="project" value="UniProtKB-KW"/>
</dbReference>
<dbReference type="GO" id="GO:0046718">
    <property type="term" value="P:symbiont entry into host cell"/>
    <property type="evidence" value="ECO:0007669"/>
    <property type="project" value="UniProtKB-KW"/>
</dbReference>
<evidence type="ECO:0000259" key="12">
    <source>
        <dbReference type="PROSITE" id="PS51900"/>
    </source>
</evidence>
<dbReference type="EMBL" id="LR798218">
    <property type="protein sequence ID" value="CAB5194973.1"/>
    <property type="molecule type" value="Genomic_DNA"/>
</dbReference>
<name>A0A6J5L231_9CAUD</name>
<evidence type="ECO:0000313" key="14">
    <source>
        <dbReference type="EMBL" id="CAB5194973.1"/>
    </source>
</evidence>
<dbReference type="GO" id="GO:0044826">
    <property type="term" value="P:viral genome integration into host DNA"/>
    <property type="evidence" value="ECO:0007669"/>
    <property type="project" value="UniProtKB-KW"/>
</dbReference>
<dbReference type="GO" id="GO:0015074">
    <property type="term" value="P:DNA integration"/>
    <property type="evidence" value="ECO:0007669"/>
    <property type="project" value="UniProtKB-KW"/>
</dbReference>
<gene>
    <name evidence="14" type="ORF">UFOVP170_36</name>
    <name evidence="13" type="ORF">UFOVP73_14</name>
</gene>
<dbReference type="PANTHER" id="PTHR30629">
    <property type="entry name" value="PROPHAGE INTEGRASE"/>
    <property type="match status" value="1"/>
</dbReference>
<evidence type="ECO:0000256" key="2">
    <source>
        <dbReference type="ARBA" id="ARBA00016082"/>
    </source>
</evidence>
<keyword evidence="7" id="KW-1179">Viral genome integration</keyword>
<dbReference type="PANTHER" id="PTHR30629:SF2">
    <property type="entry name" value="PROPHAGE INTEGRASE INTS-RELATED"/>
    <property type="match status" value="1"/>
</dbReference>
<protein>
    <recommendedName>
        <fullName evidence="2">Integrase</fullName>
    </recommendedName>
</protein>
<proteinExistence type="inferred from homology"/>
<evidence type="ECO:0000256" key="8">
    <source>
        <dbReference type="ARBA" id="ARBA00023296"/>
    </source>
</evidence>
<evidence type="ECO:0000256" key="3">
    <source>
        <dbReference type="ARBA" id="ARBA00022679"/>
    </source>
</evidence>
<evidence type="ECO:0000256" key="10">
    <source>
        <dbReference type="PROSITE-ProRule" id="PRU01248"/>
    </source>
</evidence>
<dbReference type="InterPro" id="IPR010998">
    <property type="entry name" value="Integrase_recombinase_N"/>
</dbReference>
<keyword evidence="5 10" id="KW-0238">DNA-binding</keyword>
<keyword evidence="4" id="KW-0229">DNA integration</keyword>
<dbReference type="InterPro" id="IPR044068">
    <property type="entry name" value="CB"/>
</dbReference>
<dbReference type="InterPro" id="IPR013762">
    <property type="entry name" value="Integrase-like_cat_sf"/>
</dbReference>
<keyword evidence="3" id="KW-0808">Transferase</keyword>
<evidence type="ECO:0000256" key="7">
    <source>
        <dbReference type="ARBA" id="ARBA00023195"/>
    </source>
</evidence>
<comment type="function">
    <text evidence="9">Integrase is necessary for integration of the phage into the host genome by site-specific recombination. In conjunction with excisionase, integrase is also necessary for excision of the prophage from the host genome.</text>
</comment>
<keyword evidence="6" id="KW-0233">DNA recombination</keyword>
<dbReference type="InterPro" id="IPR022000">
    <property type="entry name" value="Min27-like_integrase_DNA_bind"/>
</dbReference>
<dbReference type="GO" id="GO:0006310">
    <property type="term" value="P:DNA recombination"/>
    <property type="evidence" value="ECO:0007669"/>
    <property type="project" value="UniProtKB-KW"/>
</dbReference>
<evidence type="ECO:0000256" key="1">
    <source>
        <dbReference type="ARBA" id="ARBA00008857"/>
    </source>
</evidence>
<dbReference type="InterPro" id="IPR050808">
    <property type="entry name" value="Phage_Integrase"/>
</dbReference>
<evidence type="ECO:0000313" key="13">
    <source>
        <dbReference type="EMBL" id="CAB4126089.1"/>
    </source>
</evidence>
<dbReference type="GO" id="GO:0016740">
    <property type="term" value="F:transferase activity"/>
    <property type="evidence" value="ECO:0007669"/>
    <property type="project" value="UniProtKB-KW"/>
</dbReference>
<evidence type="ECO:0000256" key="9">
    <source>
        <dbReference type="ARBA" id="ARBA00049605"/>
    </source>
</evidence>
<dbReference type="SUPFAM" id="SSF56349">
    <property type="entry name" value="DNA breaking-rejoining enzymes"/>
    <property type="match status" value="1"/>
</dbReference>
<evidence type="ECO:0000256" key="4">
    <source>
        <dbReference type="ARBA" id="ARBA00022908"/>
    </source>
</evidence>
<organism evidence="13">
    <name type="scientific">uncultured Caudovirales phage</name>
    <dbReference type="NCBI Taxonomy" id="2100421"/>
    <lineage>
        <taxon>Viruses</taxon>
        <taxon>Duplodnaviria</taxon>
        <taxon>Heunggongvirae</taxon>
        <taxon>Uroviricota</taxon>
        <taxon>Caudoviricetes</taxon>
        <taxon>Peduoviridae</taxon>
        <taxon>Maltschvirus</taxon>
        <taxon>Maltschvirus maltsch</taxon>
    </lineage>
</organism>
<dbReference type="Gene3D" id="1.10.150.130">
    <property type="match status" value="1"/>
</dbReference>
<dbReference type="EMBL" id="LR796192">
    <property type="protein sequence ID" value="CAB4126089.1"/>
    <property type="molecule type" value="Genomic_DNA"/>
</dbReference>
<comment type="similarity">
    <text evidence="1">Belongs to the 'phage' integrase family.</text>
</comment>
<sequence length="384" mass="42604">MGGKNGLEVRASSMRVKFTVDGVRHAETLMLNGEPMAPTPANLKYAARLAAEIRQKIAHGTFSLVETFPASGKGPGLTVADHLQTWLDSQRLEESTRRGYNSIRKFWAGQIGHIALRSLKVSDILKALATHPEWSGKTVNNKVDVLSCALDLAVLDNAIAANPAKHVPRASHQPAEPDPFTLEEVDLILDHLRAHADEQVVNYVEWKFFSGVRTGESLGLRWGAVDWPAQRMLVSESVVCQVHKKTTKTSRARLVALNSRALAALTRQKKHTYLAGDYVFHDPRSNAPWATENAFCKGYWLRALKATGVRYRPPYNTRHTYATMLLMAGARPAYVAKQMGHSVDVLLKNYARWLDDGHDDIEQRRLESFIAIVPGASPGKSKSL</sequence>
<evidence type="ECO:0000256" key="6">
    <source>
        <dbReference type="ARBA" id="ARBA00023172"/>
    </source>
</evidence>